<feature type="compositionally biased region" description="Polar residues" evidence="2">
    <location>
        <begin position="1553"/>
        <end position="1566"/>
    </location>
</feature>
<protein>
    <submittedName>
        <fullName evidence="5">SRC kinase signaling inhibitor 1-like</fullName>
    </submittedName>
</protein>
<dbReference type="Gene3D" id="1.20.58.1540">
    <property type="entry name" value="Actin interacting protein 3, C-terminal domain"/>
    <property type="match status" value="1"/>
</dbReference>
<dbReference type="RefSeq" id="XP_019630316.1">
    <property type="nucleotide sequence ID" value="XM_019774757.1"/>
</dbReference>
<dbReference type="Proteomes" id="UP000515135">
    <property type="component" value="Unplaced"/>
</dbReference>
<feature type="compositionally biased region" description="Polar residues" evidence="2">
    <location>
        <begin position="370"/>
        <end position="381"/>
    </location>
</feature>
<feature type="compositionally biased region" description="Low complexity" evidence="2">
    <location>
        <begin position="1725"/>
        <end position="1736"/>
    </location>
</feature>
<feature type="compositionally biased region" description="Basic and acidic residues" evidence="2">
    <location>
        <begin position="1315"/>
        <end position="1332"/>
    </location>
</feature>
<feature type="compositionally biased region" description="Low complexity" evidence="2">
    <location>
        <begin position="355"/>
        <end position="367"/>
    </location>
</feature>
<feature type="region of interest" description="Disordered" evidence="2">
    <location>
        <begin position="138"/>
        <end position="161"/>
    </location>
</feature>
<feature type="domain" description="Actin interacting protein 3-like C-terminal" evidence="3">
    <location>
        <begin position="695"/>
        <end position="995"/>
    </location>
</feature>
<reference evidence="5" key="1">
    <citation type="submission" date="2025-08" db="UniProtKB">
        <authorList>
            <consortium name="RefSeq"/>
        </authorList>
    </citation>
    <scope>IDENTIFICATION</scope>
    <source>
        <tissue evidence="5">Gonad</tissue>
    </source>
</reference>
<evidence type="ECO:0000256" key="1">
    <source>
        <dbReference type="ARBA" id="ARBA00023054"/>
    </source>
</evidence>
<feature type="compositionally biased region" description="Basic residues" evidence="2">
    <location>
        <begin position="1012"/>
        <end position="1021"/>
    </location>
</feature>
<dbReference type="GeneID" id="109474464"/>
<feature type="compositionally biased region" description="Basic and acidic residues" evidence="2">
    <location>
        <begin position="1402"/>
        <end position="1416"/>
    </location>
</feature>
<feature type="compositionally biased region" description="Low complexity" evidence="2">
    <location>
        <begin position="734"/>
        <end position="744"/>
    </location>
</feature>
<proteinExistence type="predicted"/>
<feature type="compositionally biased region" description="Low complexity" evidence="2">
    <location>
        <begin position="660"/>
        <end position="669"/>
    </location>
</feature>
<feature type="compositionally biased region" description="Basic and acidic residues" evidence="2">
    <location>
        <begin position="1447"/>
        <end position="1457"/>
    </location>
</feature>
<feature type="compositionally biased region" description="Basic residues" evidence="2">
    <location>
        <begin position="1369"/>
        <end position="1381"/>
    </location>
</feature>
<dbReference type="PANTHER" id="PTHR22741:SF10">
    <property type="entry name" value="COILED-COIL DOMAIN-CONTAINING PROTEIN CG32809"/>
    <property type="match status" value="1"/>
</dbReference>
<evidence type="ECO:0000256" key="2">
    <source>
        <dbReference type="SAM" id="MobiDB-lite"/>
    </source>
</evidence>
<feature type="domain" description="Actin interacting protein 3-like C-terminal" evidence="3">
    <location>
        <begin position="194"/>
        <end position="376"/>
    </location>
</feature>
<feature type="compositionally biased region" description="Pro residues" evidence="2">
    <location>
        <begin position="1124"/>
        <end position="1165"/>
    </location>
</feature>
<feature type="compositionally biased region" description="Polar residues" evidence="2">
    <location>
        <begin position="1"/>
        <end position="10"/>
    </location>
</feature>
<feature type="compositionally biased region" description="Polar residues" evidence="2">
    <location>
        <begin position="1080"/>
        <end position="1091"/>
    </location>
</feature>
<feature type="compositionally biased region" description="Polar residues" evidence="2">
    <location>
        <begin position="322"/>
        <end position="336"/>
    </location>
</feature>
<feature type="region of interest" description="Disordered" evidence="2">
    <location>
        <begin position="1012"/>
        <end position="1931"/>
    </location>
</feature>
<dbReference type="GO" id="GO:0005737">
    <property type="term" value="C:cytoplasm"/>
    <property type="evidence" value="ECO:0007669"/>
    <property type="project" value="TreeGrafter"/>
</dbReference>
<organism evidence="4 5">
    <name type="scientific">Branchiostoma belcheri</name>
    <name type="common">Amphioxus</name>
    <dbReference type="NCBI Taxonomy" id="7741"/>
    <lineage>
        <taxon>Eukaryota</taxon>
        <taxon>Metazoa</taxon>
        <taxon>Chordata</taxon>
        <taxon>Cephalochordata</taxon>
        <taxon>Leptocardii</taxon>
        <taxon>Amphioxiformes</taxon>
        <taxon>Branchiostomatidae</taxon>
        <taxon>Branchiostoma</taxon>
    </lineage>
</organism>
<feature type="compositionally biased region" description="Low complexity" evidence="2">
    <location>
        <begin position="425"/>
        <end position="467"/>
    </location>
</feature>
<dbReference type="InterPro" id="IPR022782">
    <property type="entry name" value="AIP3-like_C"/>
</dbReference>
<dbReference type="InterPro" id="IPR051825">
    <property type="entry name" value="SRCIN1"/>
</dbReference>
<feature type="compositionally biased region" description="Low complexity" evidence="2">
    <location>
        <begin position="1067"/>
        <end position="1079"/>
    </location>
</feature>
<sequence length="1931" mass="212616">MASNGMQRSLSVPAGDMQRGVPAQNNRATAPGHGRPIARPADDIQVKPNGTLNGHGGRKRHFNRDEPRRHTLGGPRSQMEMKRENSEMEKLERQRQAFLEHLKKKYPQHAQAISGHQKQTRTLSSSHVAEVMEEEDRASVASEQSEPAMGTANTGFSRGSRLRSSLPVVRTPILSKEKSKGGGRRQLVSLGIVYLQVNDETKRSIMPNEVTGLDTVRAMFVRAFPHRLTMQIMEQPHIKIYIRDSKSDVYYELEEMKEVQDRACLKIHVPGLADTLPMYHTPSPNSTLSSTTVSNVSLVIEEDGTDSVRNGPSPHPDMARQRQPSPRYQTAVHNTSHQTYQLIKQSNEQKIQQLSNHVSESGSSSEHSTPKQQSPQSTVQRQPHPYPQSRGPPPPMSGPPKPAHAAPPPPASPRHTQGGPPPPQHQQQQVSRQQTTYYVSQSQAAPQPNIQPPQHGAPHPQAGSPHPHQGPPHPQQGAPHPQQGAPHPRTSPHSPHVAQQHATYVYAAQQVPQQRGTPPPGHPQRGTPPQGRPQGHPQGHPGMPAGVPKSASMPNYYQHRPAQGPRPAGPGQPHPIQRSGSAGPPPAHAGRHPGQKMHPSQHAPAMYQRQTSGPGSGGSRASPVMGTQPRGRRSLPHLTGSDVEDEVIQQLRTGHRRGYGSSQTSGTSSPIVNDDEARKRMASIEQQIASLAGLVQTALTHGDETQAASAGAAPVPGKDEDKGRHPSVTRSESSHSGFSAESVSTVSGRASSPVPDEQVAEKARRLHHTTKGLREQLNQLRIIHRHNTQEMNDTFEKVKREIQVRLSRSPSGSMHPVRTQRSRVDLEMHNYRKRAEIVEKKLSELERWVEEVRTDVVNKRCRVSVGDVEAMLKALSRSEKDWRELQDTWPGLNEELKAVLSAEMEVVVQEERFVKDETDKVEGALKRIKKLTGTLHTLQRLASVQEHRPAQVPVFEQKGEPDQEKLLEEIKGLTPDHERRLQSIQLLEEKLQKRRVALLAVLFKPESFRARSKVKQIHVSKRASPQPAKPPEDVAKPAGKPEPESKEPSASETESSTPSKEEQMVISPSSTSVSSETTSPGQSDLQDSPQDQTKDSPAMKASPRPIQSPTKQHAREFPLTKKPSPQPSMPPPKQLGTPPPKQIGIPPPKQPGSPPPKQPGSPPPKQSGIPTPKLTSTPPPKQTTQAVSPTKKSPSPTIPPKKDIPTTRQENKTAPPQLPLKKTPSASSPPPMKQQQPVPTPPPKPGAGAPPHSPPWQKEHRSVSPPMMRPISPPVKIDSPKTSKIDSPKTSPVKREPVPTSPPPSRETGSPSSPQRREVRSPVKPPVPEKPHSVPPPLLTIPQPQPDQTASPEHDDNLPPPTTEATLQRHNRFRALQRLKTKFMQETSPPPSPQLSSPDSRNNNKESPKFDKELKKEIKKQKKRDKKAEKQRKEEEKEEKKRKKKPPKLEMPHKEQEYSPSLVSPWERRKPLSPTLEMEFEEMEKAEGRGSEGHDSEGRCPEGHGSEGRSPEGHDSEGRSPESRGSEGQSPEGRDPEGRSPESHDSEGRGSEGHSSPVTPPDTTRTAGPFQLKILHRTTLPELAAFDKAPSSETSSGTTTPTGDSGLSDSLLEEQLLTQHAAEEARERRLRLGSHGPETRKLVEALKEAEETLQQAVATTDNKDKIEVLIPQESPKVENGSQHSSFNGSQHSPSGQVLEPGKKVPPPPPPRKNWITSPTSPSPRSPAHSPPIISSTVQYTGKATDLDKAQTSYTTKTITTGKHSYTTKTITTVFRSATSPTNKPSPTGNHNDNNNQVTNRREGGEGAEKDQRVWFSPTPTTHTIEREEDQDPQEKKRQLQEQYNILQQLQRENMQTRGQQSKTDKTLTWKPPPNLNSYLNKPVPPPPPQPAAQTASLPRSNKPAWGTAAYRPAPRGWSKTEEETIGEEQLL</sequence>
<feature type="compositionally biased region" description="Low complexity" evidence="2">
    <location>
        <begin position="1166"/>
        <end position="1195"/>
    </location>
</feature>
<dbReference type="Pfam" id="PF03915">
    <property type="entry name" value="AIP3"/>
    <property type="match status" value="2"/>
</dbReference>
<feature type="compositionally biased region" description="Pro residues" evidence="2">
    <location>
        <begin position="384"/>
        <end position="412"/>
    </location>
</feature>
<name>A0A6P4ZKZ6_BRABE</name>
<feature type="compositionally biased region" description="Polar residues" evidence="2">
    <location>
        <begin position="1679"/>
        <end position="1695"/>
    </location>
</feature>
<dbReference type="OrthoDB" id="6022652at2759"/>
<gene>
    <name evidence="5" type="primary">LOC109474464</name>
</gene>
<feature type="compositionally biased region" description="Basic and acidic residues" evidence="2">
    <location>
        <begin position="1426"/>
        <end position="1439"/>
    </location>
</feature>
<feature type="region of interest" description="Disordered" evidence="2">
    <location>
        <begin position="702"/>
        <end position="768"/>
    </location>
</feature>
<feature type="compositionally biased region" description="Pro residues" evidence="2">
    <location>
        <begin position="1227"/>
        <end position="1245"/>
    </location>
</feature>
<feature type="compositionally biased region" description="Basic and acidic residues" evidence="2">
    <location>
        <begin position="1200"/>
        <end position="1211"/>
    </location>
</feature>
<feature type="region of interest" description="Disordered" evidence="2">
    <location>
        <begin position="348"/>
        <end position="679"/>
    </location>
</feature>
<feature type="compositionally biased region" description="Low complexity" evidence="2">
    <location>
        <begin position="1751"/>
        <end position="1772"/>
    </location>
</feature>
<accession>A0A6P4ZKZ6</accession>
<dbReference type="KEGG" id="bbel:109474464"/>
<evidence type="ECO:0000313" key="5">
    <source>
        <dbReference type="RefSeq" id="XP_019630316.1"/>
    </source>
</evidence>
<feature type="region of interest" description="Disordered" evidence="2">
    <location>
        <begin position="304"/>
        <end position="336"/>
    </location>
</feature>
<feature type="region of interest" description="Disordered" evidence="2">
    <location>
        <begin position="1"/>
        <end position="87"/>
    </location>
</feature>
<keyword evidence="1" id="KW-0175">Coiled coil</keyword>
<feature type="compositionally biased region" description="Low complexity" evidence="2">
    <location>
        <begin position="1591"/>
        <end position="1610"/>
    </location>
</feature>
<feature type="compositionally biased region" description="Basic and acidic residues" evidence="2">
    <location>
        <begin position="1030"/>
        <end position="1049"/>
    </location>
</feature>
<feature type="compositionally biased region" description="Polar residues" evidence="2">
    <location>
        <begin position="141"/>
        <end position="156"/>
    </location>
</feature>
<feature type="compositionally biased region" description="Basic and acidic residues" evidence="2">
    <location>
        <begin position="1483"/>
        <end position="1525"/>
    </location>
</feature>
<feature type="compositionally biased region" description="Pro residues" evidence="2">
    <location>
        <begin position="1333"/>
        <end position="1345"/>
    </location>
</feature>
<dbReference type="PANTHER" id="PTHR22741">
    <property type="entry name" value="P140CAP/SNIP-RELATED"/>
    <property type="match status" value="1"/>
</dbReference>
<evidence type="ECO:0000259" key="3">
    <source>
        <dbReference type="Pfam" id="PF03915"/>
    </source>
</evidence>
<feature type="compositionally biased region" description="Basic and acidic residues" evidence="2">
    <location>
        <begin position="1532"/>
        <end position="1552"/>
    </location>
</feature>
<keyword evidence="4" id="KW-1185">Reference proteome</keyword>
<feature type="compositionally biased region" description="Basic and acidic residues" evidence="2">
    <location>
        <begin position="1799"/>
        <end position="1812"/>
    </location>
</feature>
<feature type="compositionally biased region" description="Low complexity" evidence="2">
    <location>
        <begin position="523"/>
        <end position="542"/>
    </location>
</feature>
<feature type="compositionally biased region" description="Low complexity" evidence="2">
    <location>
        <begin position="475"/>
        <end position="488"/>
    </location>
</feature>
<feature type="compositionally biased region" description="Polar residues" evidence="2">
    <location>
        <begin position="1840"/>
        <end position="1861"/>
    </location>
</feature>
<feature type="compositionally biased region" description="Basic and acidic residues" evidence="2">
    <location>
        <begin position="1637"/>
        <end position="1650"/>
    </location>
</feature>
<evidence type="ECO:0000313" key="4">
    <source>
        <dbReference type="Proteomes" id="UP000515135"/>
    </source>
</evidence>
<feature type="compositionally biased region" description="Polar residues" evidence="2">
    <location>
        <begin position="1773"/>
        <end position="1798"/>
    </location>
</feature>
<feature type="compositionally biased region" description="Basic and acidic residues" evidence="2">
    <location>
        <begin position="1278"/>
        <end position="1297"/>
    </location>
</feature>